<reference evidence="2 3" key="1">
    <citation type="submission" date="2021-02" db="EMBL/GenBank/DDBJ databases">
        <title>Bacillus sp. RD4P76, an endophyte from a halophyte.</title>
        <authorList>
            <person name="Sun J.-Q."/>
        </authorList>
    </citation>
    <scope>NUCLEOTIDE SEQUENCE [LARGE SCALE GENOMIC DNA]</scope>
    <source>
        <strain evidence="2 3">RD4P76</strain>
    </source>
</reference>
<dbReference type="InterPro" id="IPR001763">
    <property type="entry name" value="Rhodanese-like_dom"/>
</dbReference>
<evidence type="ECO:0000313" key="3">
    <source>
        <dbReference type="Proteomes" id="UP001518925"/>
    </source>
</evidence>
<name>A0ABS2DD61_9BACI</name>
<dbReference type="EMBL" id="JAFELM010000012">
    <property type="protein sequence ID" value="MBM6616377.1"/>
    <property type="molecule type" value="Genomic_DNA"/>
</dbReference>
<keyword evidence="3" id="KW-1185">Reference proteome</keyword>
<dbReference type="CDD" id="cd00158">
    <property type="entry name" value="RHOD"/>
    <property type="match status" value="1"/>
</dbReference>
<dbReference type="SMART" id="SM00450">
    <property type="entry name" value="RHOD"/>
    <property type="match status" value="1"/>
</dbReference>
<organism evidence="2 3">
    <name type="scientific">Bacillus suaedaesalsae</name>
    <dbReference type="NCBI Taxonomy" id="2810349"/>
    <lineage>
        <taxon>Bacteria</taxon>
        <taxon>Bacillati</taxon>
        <taxon>Bacillota</taxon>
        <taxon>Bacilli</taxon>
        <taxon>Bacillales</taxon>
        <taxon>Bacillaceae</taxon>
        <taxon>Bacillus</taxon>
    </lineage>
</organism>
<dbReference type="InterPro" id="IPR036873">
    <property type="entry name" value="Rhodanese-like_dom_sf"/>
</dbReference>
<gene>
    <name evidence="2" type="ORF">JR050_01610</name>
</gene>
<dbReference type="PANTHER" id="PTHR43031:SF17">
    <property type="entry name" value="SULFURTRANSFERASE YTWF-RELATED"/>
    <property type="match status" value="1"/>
</dbReference>
<dbReference type="Gene3D" id="3.40.250.10">
    <property type="entry name" value="Rhodanese-like domain"/>
    <property type="match status" value="1"/>
</dbReference>
<dbReference type="InterPro" id="IPR050229">
    <property type="entry name" value="GlpE_sulfurtransferase"/>
</dbReference>
<sequence>MEQHIHLITPKELKEKLSKGENLEIIDVREHEEVAQGMIPGAKHIPMNEIPSRLEELDVEKEHIFICRSGRRSENVCHYLHDQGYKVVNMVGGMLEWEGNTELPK</sequence>
<dbReference type="RefSeq" id="WP_204201767.1">
    <property type="nucleotide sequence ID" value="NZ_JAFELM010000012.1"/>
</dbReference>
<dbReference type="Proteomes" id="UP001518925">
    <property type="component" value="Unassembled WGS sequence"/>
</dbReference>
<accession>A0ABS2DD61</accession>
<dbReference type="PANTHER" id="PTHR43031">
    <property type="entry name" value="FAD-DEPENDENT OXIDOREDUCTASE"/>
    <property type="match status" value="1"/>
</dbReference>
<dbReference type="PROSITE" id="PS50206">
    <property type="entry name" value="RHODANESE_3"/>
    <property type="match status" value="1"/>
</dbReference>
<evidence type="ECO:0000313" key="2">
    <source>
        <dbReference type="EMBL" id="MBM6616377.1"/>
    </source>
</evidence>
<dbReference type="SUPFAM" id="SSF52821">
    <property type="entry name" value="Rhodanese/Cell cycle control phosphatase"/>
    <property type="match status" value="1"/>
</dbReference>
<proteinExistence type="predicted"/>
<evidence type="ECO:0000259" key="1">
    <source>
        <dbReference type="PROSITE" id="PS50206"/>
    </source>
</evidence>
<protein>
    <submittedName>
        <fullName evidence="2">Rhodanese-like domain-containing protein</fullName>
    </submittedName>
</protein>
<dbReference type="Pfam" id="PF00581">
    <property type="entry name" value="Rhodanese"/>
    <property type="match status" value="1"/>
</dbReference>
<feature type="domain" description="Rhodanese" evidence="1">
    <location>
        <begin position="19"/>
        <end position="102"/>
    </location>
</feature>
<comment type="caution">
    <text evidence="2">The sequence shown here is derived from an EMBL/GenBank/DDBJ whole genome shotgun (WGS) entry which is preliminary data.</text>
</comment>